<gene>
    <name evidence="3" type="ORF">A4R43_07440</name>
</gene>
<keyword evidence="4" id="KW-1185">Reference proteome</keyword>
<name>A0A344L2V6_9PSEU</name>
<feature type="region of interest" description="Disordered" evidence="1">
    <location>
        <begin position="35"/>
        <end position="57"/>
    </location>
</feature>
<evidence type="ECO:0000256" key="2">
    <source>
        <dbReference type="SAM" id="SignalP"/>
    </source>
</evidence>
<feature type="chain" id="PRO_5016699505" description="DUF3558 domain-containing protein" evidence="2">
    <location>
        <begin position="23"/>
        <end position="172"/>
    </location>
</feature>
<organism evidence="3 4">
    <name type="scientific">Amycolatopsis albispora</name>
    <dbReference type="NCBI Taxonomy" id="1804986"/>
    <lineage>
        <taxon>Bacteria</taxon>
        <taxon>Bacillati</taxon>
        <taxon>Actinomycetota</taxon>
        <taxon>Actinomycetes</taxon>
        <taxon>Pseudonocardiales</taxon>
        <taxon>Pseudonocardiaceae</taxon>
        <taxon>Amycolatopsis</taxon>
    </lineage>
</organism>
<protein>
    <recommendedName>
        <fullName evidence="5">DUF3558 domain-containing protein</fullName>
    </recommendedName>
</protein>
<evidence type="ECO:0008006" key="5">
    <source>
        <dbReference type="Google" id="ProtNLM"/>
    </source>
</evidence>
<dbReference type="KEGG" id="aab:A4R43_07440"/>
<evidence type="ECO:0000313" key="4">
    <source>
        <dbReference type="Proteomes" id="UP000250434"/>
    </source>
</evidence>
<dbReference type="AlphaFoldDB" id="A0A344L2V6"/>
<dbReference type="EMBL" id="CP015163">
    <property type="protein sequence ID" value="AXB42380.1"/>
    <property type="molecule type" value="Genomic_DNA"/>
</dbReference>
<reference evidence="3 4" key="1">
    <citation type="submission" date="2016-04" db="EMBL/GenBank/DDBJ databases">
        <title>Complete genome sequence and analysis of deep-sea sediment isolate, Amycolatopsis sp. WP1.</title>
        <authorList>
            <person name="Wang H."/>
            <person name="Chen S."/>
            <person name="Wu Q."/>
        </authorList>
    </citation>
    <scope>NUCLEOTIDE SEQUENCE [LARGE SCALE GENOMIC DNA]</scope>
    <source>
        <strain evidence="3 4">WP1</strain>
    </source>
</reference>
<evidence type="ECO:0000256" key="1">
    <source>
        <dbReference type="SAM" id="MobiDB-lite"/>
    </source>
</evidence>
<proteinExistence type="predicted"/>
<sequence>MALSWRAVLIAALAAGVVVAGAAVLDEALETPPAFCPDDVDSDEPEDVSSLSAPPRSGVALFDVAGNGDMTDRGDQLDGRLPNTFTRDALICQYQRESDEELGSCGLSTKLLATRYAYKVYEFSSKRLLGEFELLGHGRCPTGIRELPAGSSSLNADPDYPALVERLVPLLT</sequence>
<dbReference type="Proteomes" id="UP000250434">
    <property type="component" value="Chromosome"/>
</dbReference>
<dbReference type="RefSeq" id="WP_113691652.1">
    <property type="nucleotide sequence ID" value="NZ_CP015163.1"/>
</dbReference>
<evidence type="ECO:0000313" key="3">
    <source>
        <dbReference type="EMBL" id="AXB42380.1"/>
    </source>
</evidence>
<accession>A0A344L2V6</accession>
<feature type="signal peptide" evidence="2">
    <location>
        <begin position="1"/>
        <end position="22"/>
    </location>
</feature>
<keyword evidence="2" id="KW-0732">Signal</keyword>
<feature type="compositionally biased region" description="Acidic residues" evidence="1">
    <location>
        <begin position="38"/>
        <end position="47"/>
    </location>
</feature>